<dbReference type="GO" id="GO:0003924">
    <property type="term" value="F:GTPase activity"/>
    <property type="evidence" value="ECO:0007669"/>
    <property type="project" value="InterPro"/>
</dbReference>
<dbReference type="PROSITE" id="PS51420">
    <property type="entry name" value="RHO"/>
    <property type="match status" value="1"/>
</dbReference>
<name>A0A7E4VYX0_PANRE</name>
<organism evidence="3 4">
    <name type="scientific">Panagrellus redivivus</name>
    <name type="common">Microworm</name>
    <dbReference type="NCBI Taxonomy" id="6233"/>
    <lineage>
        <taxon>Eukaryota</taxon>
        <taxon>Metazoa</taxon>
        <taxon>Ecdysozoa</taxon>
        <taxon>Nematoda</taxon>
        <taxon>Chromadorea</taxon>
        <taxon>Rhabditida</taxon>
        <taxon>Tylenchina</taxon>
        <taxon>Panagrolaimomorpha</taxon>
        <taxon>Panagrolaimoidea</taxon>
        <taxon>Panagrolaimidae</taxon>
        <taxon>Panagrellus</taxon>
    </lineage>
</organism>
<evidence type="ECO:0000313" key="3">
    <source>
        <dbReference type="Proteomes" id="UP000492821"/>
    </source>
</evidence>
<keyword evidence="2" id="KW-0342">GTP-binding</keyword>
<accession>A0A7E4VYX0</accession>
<dbReference type="InterPro" id="IPR001806">
    <property type="entry name" value="Small_GTPase"/>
</dbReference>
<dbReference type="WBParaSite" id="Pan_g4586.t1">
    <property type="protein sequence ID" value="Pan_g4586.t1"/>
    <property type="gene ID" value="Pan_g4586"/>
</dbReference>
<dbReference type="NCBIfam" id="TIGR00231">
    <property type="entry name" value="small_GTP"/>
    <property type="match status" value="1"/>
</dbReference>
<dbReference type="PROSITE" id="PS51417">
    <property type="entry name" value="ARF"/>
    <property type="match status" value="1"/>
</dbReference>
<dbReference type="Pfam" id="PF00071">
    <property type="entry name" value="Ras"/>
    <property type="match status" value="1"/>
</dbReference>
<dbReference type="Proteomes" id="UP000492821">
    <property type="component" value="Unassembled WGS sequence"/>
</dbReference>
<dbReference type="SMART" id="SM00176">
    <property type="entry name" value="RAN"/>
    <property type="match status" value="1"/>
</dbReference>
<dbReference type="Gene3D" id="3.40.50.300">
    <property type="entry name" value="P-loop containing nucleotide triphosphate hydrolases"/>
    <property type="match status" value="1"/>
</dbReference>
<dbReference type="SUPFAM" id="SSF52540">
    <property type="entry name" value="P-loop containing nucleoside triphosphate hydrolases"/>
    <property type="match status" value="1"/>
</dbReference>
<reference evidence="3" key="1">
    <citation type="journal article" date="2013" name="Genetics">
        <title>The draft genome and transcriptome of Panagrellus redivivus are shaped by the harsh demands of a free-living lifestyle.</title>
        <authorList>
            <person name="Srinivasan J."/>
            <person name="Dillman A.R."/>
            <person name="Macchietto M.G."/>
            <person name="Heikkinen L."/>
            <person name="Lakso M."/>
            <person name="Fracchia K.M."/>
            <person name="Antoshechkin I."/>
            <person name="Mortazavi A."/>
            <person name="Wong G."/>
            <person name="Sternberg P.W."/>
        </authorList>
    </citation>
    <scope>NUCLEOTIDE SEQUENCE [LARGE SCALE GENOMIC DNA]</scope>
    <source>
        <strain evidence="3">MT8872</strain>
    </source>
</reference>
<dbReference type="PROSITE" id="PS51419">
    <property type="entry name" value="RAB"/>
    <property type="match status" value="1"/>
</dbReference>
<dbReference type="AlphaFoldDB" id="A0A7E4VYX0"/>
<dbReference type="SMART" id="SM00177">
    <property type="entry name" value="ARF"/>
    <property type="match status" value="1"/>
</dbReference>
<reference evidence="4" key="2">
    <citation type="submission" date="2020-10" db="UniProtKB">
        <authorList>
            <consortium name="WormBaseParasite"/>
        </authorList>
    </citation>
    <scope>IDENTIFICATION</scope>
</reference>
<keyword evidence="3" id="KW-1185">Reference proteome</keyword>
<dbReference type="PANTHER" id="PTHR47977">
    <property type="entry name" value="RAS-RELATED PROTEIN RAB"/>
    <property type="match status" value="1"/>
</dbReference>
<evidence type="ECO:0000256" key="2">
    <source>
        <dbReference type="ARBA" id="ARBA00023134"/>
    </source>
</evidence>
<sequence length="217" mass="24402">MRDNLRKQSSLFTDTHFSFTVMLLGDSCTGKTCLLIRFKDGTFMNNNFISTVGIDYRNKLVEVEKYKVKLQIWDTAGQERFRSITSSYYRDADALLLVFDVTSRPSFENIRNWLGQVKEYAKDQVQITLVGNKIDLNSTRKVKAEEARKLAAAYNIPYLETSAKTGHNVHEAFQDLARRLVAVRSGDPSALKDSNGVLNLNKEASPWLSCCGQGGGS</sequence>
<dbReference type="InterPro" id="IPR027417">
    <property type="entry name" value="P-loop_NTPase"/>
</dbReference>
<dbReference type="SMART" id="SM00175">
    <property type="entry name" value="RAB"/>
    <property type="match status" value="1"/>
</dbReference>
<dbReference type="PRINTS" id="PR00449">
    <property type="entry name" value="RASTRNSFRMNG"/>
</dbReference>
<dbReference type="SMART" id="SM00173">
    <property type="entry name" value="RAS"/>
    <property type="match status" value="1"/>
</dbReference>
<evidence type="ECO:0000256" key="1">
    <source>
        <dbReference type="ARBA" id="ARBA00022741"/>
    </source>
</evidence>
<keyword evidence="1" id="KW-0547">Nucleotide-binding</keyword>
<protein>
    <submittedName>
        <fullName evidence="4">Ras-related protein Rab-8A</fullName>
    </submittedName>
</protein>
<evidence type="ECO:0000313" key="4">
    <source>
        <dbReference type="WBParaSite" id="Pan_g4586.t1"/>
    </source>
</evidence>
<dbReference type="CDD" id="cd00154">
    <property type="entry name" value="Rab"/>
    <property type="match status" value="1"/>
</dbReference>
<dbReference type="PROSITE" id="PS51421">
    <property type="entry name" value="RAS"/>
    <property type="match status" value="1"/>
</dbReference>
<proteinExistence type="predicted"/>
<dbReference type="FunFam" id="3.40.50.300:FF:001822">
    <property type="entry name" value="RAB family"/>
    <property type="match status" value="1"/>
</dbReference>
<dbReference type="GO" id="GO:0005525">
    <property type="term" value="F:GTP binding"/>
    <property type="evidence" value="ECO:0007669"/>
    <property type="project" value="UniProtKB-KW"/>
</dbReference>
<dbReference type="SMART" id="SM00174">
    <property type="entry name" value="RHO"/>
    <property type="match status" value="1"/>
</dbReference>
<dbReference type="InterPro" id="IPR005225">
    <property type="entry name" value="Small_GTP-bd"/>
</dbReference>
<dbReference type="InterPro" id="IPR050227">
    <property type="entry name" value="Rab"/>
</dbReference>